<name>A0A7S0PGK9_CAFRO</name>
<protein>
    <recommendedName>
        <fullName evidence="5">Thiopurine S-methyltransferase</fullName>
    </recommendedName>
</protein>
<dbReference type="SUPFAM" id="SSF53335">
    <property type="entry name" value="S-adenosyl-L-methionine-dependent methyltransferases"/>
    <property type="match status" value="1"/>
</dbReference>
<dbReference type="AlphaFoldDB" id="A0A7S0PGK9"/>
<dbReference type="InterPro" id="IPR029063">
    <property type="entry name" value="SAM-dependent_MTases_sf"/>
</dbReference>
<dbReference type="PANTHER" id="PTHR10259">
    <property type="entry name" value="THIOPURINE S-METHYLTRANSFERASE"/>
    <property type="match status" value="1"/>
</dbReference>
<evidence type="ECO:0008006" key="5">
    <source>
        <dbReference type="Google" id="ProtNLM"/>
    </source>
</evidence>
<keyword evidence="3" id="KW-0949">S-adenosyl-L-methionine</keyword>
<dbReference type="Gene3D" id="3.40.50.150">
    <property type="entry name" value="Vaccinia Virus protein VP39"/>
    <property type="match status" value="1"/>
</dbReference>
<dbReference type="InterPro" id="IPR008854">
    <property type="entry name" value="TPMT"/>
</dbReference>
<dbReference type="GO" id="GO:0032259">
    <property type="term" value="P:methylation"/>
    <property type="evidence" value="ECO:0007669"/>
    <property type="project" value="UniProtKB-KW"/>
</dbReference>
<reference evidence="4" key="1">
    <citation type="submission" date="2021-01" db="EMBL/GenBank/DDBJ databases">
        <authorList>
            <person name="Corre E."/>
            <person name="Pelletier E."/>
            <person name="Niang G."/>
            <person name="Scheremetjew M."/>
            <person name="Finn R."/>
            <person name="Kale V."/>
            <person name="Holt S."/>
            <person name="Cochrane G."/>
            <person name="Meng A."/>
            <person name="Brown T."/>
            <person name="Cohen L."/>
        </authorList>
    </citation>
    <scope>NUCLEOTIDE SEQUENCE</scope>
    <source>
        <strain evidence="4">E4-10</strain>
    </source>
</reference>
<proteinExistence type="predicted"/>
<dbReference type="GO" id="GO:0008119">
    <property type="term" value="F:thiopurine S-methyltransferase activity"/>
    <property type="evidence" value="ECO:0007669"/>
    <property type="project" value="TreeGrafter"/>
</dbReference>
<dbReference type="EMBL" id="HBET01022294">
    <property type="protein sequence ID" value="CAD8570891.1"/>
    <property type="molecule type" value="Transcribed_RNA"/>
</dbReference>
<accession>A0A7S0PGK9</accession>
<gene>
    <name evidence="4" type="ORF">CROE0942_LOCUS15271</name>
</gene>
<evidence type="ECO:0000256" key="2">
    <source>
        <dbReference type="ARBA" id="ARBA00022679"/>
    </source>
</evidence>
<sequence length="311" mass="32577">MMSLTIGRRLAARAHATESLRAARRGQLLSSGGALIGWDGVWGREEDPAFHLHEPSPGLLRHLPELLEGQPRRALVPLCGMSLDVPFLASAGLHTVGVEYSRAACAKAARLWEVSQTPAVVSDHCALYASAAVPRTRAATHSAPGGQQGSVALLHADIFAVPPDCVESADVVWDRGGVTSISPQTVRQSFESLPPGIRAELPALRALEQRGLPADDDLLAAAVVYFECLRHLASAGARILVETMAAAGLDEAGGGGMDGNFVKEALSQAGWKAATELDCDDVTALYPDATTSSGTPNARLLEVRVLAANTA</sequence>
<dbReference type="PANTHER" id="PTHR10259:SF11">
    <property type="entry name" value="THIOPURINE S-METHYLTRANSFERASE"/>
    <property type="match status" value="1"/>
</dbReference>
<evidence type="ECO:0000256" key="1">
    <source>
        <dbReference type="ARBA" id="ARBA00022603"/>
    </source>
</evidence>
<keyword evidence="1" id="KW-0489">Methyltransferase</keyword>
<evidence type="ECO:0000256" key="3">
    <source>
        <dbReference type="ARBA" id="ARBA00022691"/>
    </source>
</evidence>
<organism evidence="4">
    <name type="scientific">Cafeteria roenbergensis</name>
    <name type="common">Marine flagellate</name>
    <dbReference type="NCBI Taxonomy" id="33653"/>
    <lineage>
        <taxon>Eukaryota</taxon>
        <taxon>Sar</taxon>
        <taxon>Stramenopiles</taxon>
        <taxon>Bigyra</taxon>
        <taxon>Opalozoa</taxon>
        <taxon>Bicosoecida</taxon>
        <taxon>Cafeteriaceae</taxon>
        <taxon>Cafeteria</taxon>
    </lineage>
</organism>
<evidence type="ECO:0000313" key="4">
    <source>
        <dbReference type="EMBL" id="CAD8570891.1"/>
    </source>
</evidence>
<dbReference type="Pfam" id="PF05724">
    <property type="entry name" value="TPMT"/>
    <property type="match status" value="1"/>
</dbReference>
<keyword evidence="2" id="KW-0808">Transferase</keyword>